<feature type="compositionally biased region" description="Basic residues" evidence="3">
    <location>
        <begin position="631"/>
        <end position="643"/>
    </location>
</feature>
<organism evidence="6 7">
    <name type="scientific">Malassezia restricta (strain ATCC 96810 / NBRC 103918 / CBS 7877)</name>
    <name type="common">Seborrheic dermatitis infection agent</name>
    <dbReference type="NCBI Taxonomy" id="425264"/>
    <lineage>
        <taxon>Eukaryota</taxon>
        <taxon>Fungi</taxon>
        <taxon>Dikarya</taxon>
        <taxon>Basidiomycota</taxon>
        <taxon>Ustilaginomycotina</taxon>
        <taxon>Malasseziomycetes</taxon>
        <taxon>Malasseziales</taxon>
        <taxon>Malasseziaceae</taxon>
        <taxon>Malassezia</taxon>
    </lineage>
</organism>
<evidence type="ECO:0000313" key="7">
    <source>
        <dbReference type="Proteomes" id="UP000269793"/>
    </source>
</evidence>
<dbReference type="PROSITE" id="PS50014">
    <property type="entry name" value="BROMODOMAIN_2"/>
    <property type="match status" value="2"/>
</dbReference>
<feature type="domain" description="Bromo" evidence="4">
    <location>
        <begin position="206"/>
        <end position="313"/>
    </location>
</feature>
<feature type="compositionally biased region" description="Low complexity" evidence="3">
    <location>
        <begin position="94"/>
        <end position="109"/>
    </location>
</feature>
<feature type="compositionally biased region" description="Low complexity" evidence="3">
    <location>
        <begin position="117"/>
        <end position="127"/>
    </location>
</feature>
<keyword evidence="7" id="KW-1185">Reference proteome</keyword>
<feature type="region of interest" description="Disordered" evidence="3">
    <location>
        <begin position="608"/>
        <end position="682"/>
    </location>
</feature>
<feature type="domain" description="NET" evidence="5">
    <location>
        <begin position="658"/>
        <end position="741"/>
    </location>
</feature>
<dbReference type="AlphaFoldDB" id="A0A3G2SBC7"/>
<feature type="compositionally biased region" description="Basic and acidic residues" evidence="3">
    <location>
        <begin position="671"/>
        <end position="682"/>
    </location>
</feature>
<dbReference type="GO" id="GO:0000785">
    <property type="term" value="C:chromatin"/>
    <property type="evidence" value="ECO:0007669"/>
    <property type="project" value="TreeGrafter"/>
</dbReference>
<feature type="region of interest" description="Disordered" evidence="3">
    <location>
        <begin position="521"/>
        <end position="552"/>
    </location>
</feature>
<evidence type="ECO:0000313" key="6">
    <source>
        <dbReference type="EMBL" id="AYO44792.1"/>
    </source>
</evidence>
<dbReference type="Proteomes" id="UP000269793">
    <property type="component" value="Chromosome VIII"/>
</dbReference>
<dbReference type="PROSITE" id="PS51525">
    <property type="entry name" value="NET"/>
    <property type="match status" value="1"/>
</dbReference>
<feature type="compositionally biased region" description="Polar residues" evidence="3">
    <location>
        <begin position="167"/>
        <end position="179"/>
    </location>
</feature>
<feature type="compositionally biased region" description="Basic and acidic residues" evidence="3">
    <location>
        <begin position="129"/>
        <end position="140"/>
    </location>
</feature>
<dbReference type="PANTHER" id="PTHR22880:SF225">
    <property type="entry name" value="BROMODOMAIN-CONTAINING PROTEIN BET-1-RELATED"/>
    <property type="match status" value="1"/>
</dbReference>
<feature type="compositionally biased region" description="Acidic residues" evidence="3">
    <location>
        <begin position="531"/>
        <end position="552"/>
    </location>
</feature>
<dbReference type="SUPFAM" id="SSF47370">
    <property type="entry name" value="Bromodomain"/>
    <property type="match status" value="2"/>
</dbReference>
<reference evidence="6 7" key="1">
    <citation type="submission" date="2018-10" db="EMBL/GenBank/DDBJ databases">
        <title>Complete genome sequence of Malassezia restricta CBS 7877.</title>
        <authorList>
            <person name="Morand S.C."/>
            <person name="Bertignac M."/>
            <person name="Iltis A."/>
            <person name="Kolder I."/>
            <person name="Pirovano W."/>
            <person name="Jourdain R."/>
            <person name="Clavaud C."/>
        </authorList>
    </citation>
    <scope>NUCLEOTIDE SEQUENCE [LARGE SCALE GENOMIC DNA]</scope>
    <source>
        <strain evidence="6 7">CBS 7877</strain>
    </source>
</reference>
<protein>
    <submittedName>
        <fullName evidence="6">Bromodomain-containing factor 1</fullName>
    </submittedName>
</protein>
<evidence type="ECO:0000256" key="3">
    <source>
        <dbReference type="SAM" id="MobiDB-lite"/>
    </source>
</evidence>
<feature type="region of interest" description="Disordered" evidence="3">
    <location>
        <begin position="735"/>
        <end position="845"/>
    </location>
</feature>
<evidence type="ECO:0000256" key="2">
    <source>
        <dbReference type="PROSITE-ProRule" id="PRU00035"/>
    </source>
</evidence>
<dbReference type="VEuPathDB" id="FungiDB:DNF11_3842"/>
<feature type="compositionally biased region" description="Low complexity" evidence="3">
    <location>
        <begin position="64"/>
        <end position="80"/>
    </location>
</feature>
<feature type="compositionally biased region" description="Low complexity" evidence="3">
    <location>
        <begin position="783"/>
        <end position="808"/>
    </location>
</feature>
<sequence>MEVSQSTQNHDQNRDATQPTNTATDTAAPQERDSTNTAPVTESHGPAPATNAEAQDAQPQSETSAASVPAAAPAQPNEAAPSKEEQPTDAKIEAPTSEQPAQPSQSEQPTDAKVEAPTSEQPAQPSEPEQPKDAEPEKNESQASQQSTSAPQESNPTPAAAPMNAPQDANVNHSETGAQQEDDGLTHQDIAMPHVKYAQNTIRSLKSRREAGAFLQPVDPIALRIPHYTQIIKEPMDLGTIDLKLALTSHRIKLATSTNSSQTRMTDKLKHAIDSKRIDPEKDYYTTVDQFERDVFRVFNNCVRFNGAEHIFSKNAEVLRSVFEKQRKGLATAVAVAEEQNSPEARARRNSSALPTIRRSATGGRPKREIHPPPSRDLPWTEEYMNPASKRAVAARLGRSMENISQREQSYWAKVISDELKFCYRVIDDLLKPAHQDVAWVFYDLPAKDFDWAPAYYSIIKKPIALIPIQRKLKSGGHPDLAAFDADMQLMFRNCFTFNPPDSDVYIMGATLKDVYEAKMQKKPVPPPFPADDDDEDEDDDEDDDDDDEDDDDANAVLVQQLQKQIGELESTLETLESGKNKNPLLITSTRVALNSVQAALAGAMSVTGMSKRKNKKRSASSLDKKSKAGDKKRKSPAAKKPRTSGSSPTSRKRGAGAGSDEDDVRTVTFDQKEELAAKITELSDERLEGAIRIINEDKPPDAQGAEDEEIELDIDELSPQTLYKLYKYVVRPKKKSASSAEIGPNGKPVPASAPIDGRKRGTGGLKKKNLDEDEEAARIARLQQQLQQFNDVSSGAASAPAATSGTSDAHTAGADTATKHDDLVASESSSNEDESESESESDMD</sequence>
<gene>
    <name evidence="6" type="primary">BDF1</name>
    <name evidence="6" type="ORF">DNF11_3842</name>
</gene>
<dbReference type="InterPro" id="IPR036427">
    <property type="entry name" value="Bromodomain-like_sf"/>
</dbReference>
<evidence type="ECO:0000259" key="4">
    <source>
        <dbReference type="PROSITE" id="PS50014"/>
    </source>
</evidence>
<dbReference type="InterPro" id="IPR001487">
    <property type="entry name" value="Bromodomain"/>
</dbReference>
<accession>A0A3G2SBC7</accession>
<dbReference type="OrthoDB" id="784962at2759"/>
<feature type="compositionally biased region" description="Polar residues" evidence="3">
    <location>
        <begin position="1"/>
        <end position="27"/>
    </location>
</feature>
<feature type="compositionally biased region" description="Acidic residues" evidence="3">
    <location>
        <begin position="831"/>
        <end position="845"/>
    </location>
</feature>
<evidence type="ECO:0000256" key="1">
    <source>
        <dbReference type="ARBA" id="ARBA00023117"/>
    </source>
</evidence>
<dbReference type="EMBL" id="CP033155">
    <property type="protein sequence ID" value="AYO44792.1"/>
    <property type="molecule type" value="Genomic_DNA"/>
</dbReference>
<dbReference type="Gene3D" id="1.20.920.10">
    <property type="entry name" value="Bromodomain-like"/>
    <property type="match status" value="2"/>
</dbReference>
<dbReference type="Pfam" id="PF17035">
    <property type="entry name" value="BET"/>
    <property type="match status" value="1"/>
</dbReference>
<feature type="region of interest" description="Disordered" evidence="3">
    <location>
        <begin position="1"/>
        <end position="180"/>
    </location>
</feature>
<dbReference type="GO" id="GO:0006355">
    <property type="term" value="P:regulation of DNA-templated transcription"/>
    <property type="evidence" value="ECO:0007669"/>
    <property type="project" value="TreeGrafter"/>
</dbReference>
<proteinExistence type="predicted"/>
<dbReference type="STRING" id="425264.A0A3G2SBC7"/>
<dbReference type="GO" id="GO:0005634">
    <property type="term" value="C:nucleus"/>
    <property type="evidence" value="ECO:0007669"/>
    <property type="project" value="TreeGrafter"/>
</dbReference>
<dbReference type="InterPro" id="IPR027353">
    <property type="entry name" value="NET_dom"/>
</dbReference>
<dbReference type="GO" id="GO:0006338">
    <property type="term" value="P:chromatin remodeling"/>
    <property type="evidence" value="ECO:0007669"/>
    <property type="project" value="TreeGrafter"/>
</dbReference>
<feature type="domain" description="Bromo" evidence="4">
    <location>
        <begin position="434"/>
        <end position="506"/>
    </location>
</feature>
<dbReference type="Pfam" id="PF00439">
    <property type="entry name" value="Bromodomain"/>
    <property type="match status" value="2"/>
</dbReference>
<feature type="compositionally biased region" description="Low complexity" evidence="3">
    <location>
        <begin position="141"/>
        <end position="166"/>
    </location>
</feature>
<feature type="region of interest" description="Disordered" evidence="3">
    <location>
        <begin position="341"/>
        <end position="381"/>
    </location>
</feature>
<dbReference type="PANTHER" id="PTHR22880">
    <property type="entry name" value="FALZ-RELATED BROMODOMAIN-CONTAINING PROTEINS"/>
    <property type="match status" value="1"/>
</dbReference>
<dbReference type="PRINTS" id="PR00503">
    <property type="entry name" value="BROMODOMAIN"/>
</dbReference>
<dbReference type="Gene3D" id="1.20.1270.220">
    <property type="match status" value="1"/>
</dbReference>
<evidence type="ECO:0000259" key="5">
    <source>
        <dbReference type="PROSITE" id="PS51525"/>
    </source>
</evidence>
<dbReference type="InterPro" id="IPR038336">
    <property type="entry name" value="NET_sf"/>
</dbReference>
<feature type="compositionally biased region" description="Basic and acidic residues" evidence="3">
    <location>
        <begin position="81"/>
        <end position="92"/>
    </location>
</feature>
<dbReference type="SMART" id="SM00297">
    <property type="entry name" value="BROMO"/>
    <property type="match status" value="2"/>
</dbReference>
<keyword evidence="1 2" id="KW-0103">Bromodomain</keyword>
<dbReference type="InterPro" id="IPR050935">
    <property type="entry name" value="Bromo_chromatin_reader"/>
</dbReference>
<name>A0A3G2SBC7_MALR7</name>